<evidence type="ECO:0000256" key="1">
    <source>
        <dbReference type="ARBA" id="ARBA00006594"/>
    </source>
</evidence>
<dbReference type="GO" id="GO:0003677">
    <property type="term" value="F:DNA binding"/>
    <property type="evidence" value="ECO:0007669"/>
    <property type="project" value="InterPro"/>
</dbReference>
<dbReference type="EMBL" id="MT144478">
    <property type="protein sequence ID" value="QJA54118.1"/>
    <property type="molecule type" value="Genomic_DNA"/>
</dbReference>
<sequence>MNWNGLELPEAYYQDDAVYIIHGDCREILPKLPKVDLVLTDPPYGKECDIKNDSDSRWSAKNGFSDLWIENTQNEWNKKPDDEFLQEIISHGSNQIIWGGNYFNLGATRCYLIWDKMQREFSFADAEIAWTSLDKSCRIFDYSRGAFNAEYKFHPTQKPISLMRWSIEQSGECATILDPYMGSGSTIRAAKDLNRKCIGIEIEEKYCEIAAKRCSQGVFDLGL</sequence>
<dbReference type="SUPFAM" id="SSF53335">
    <property type="entry name" value="S-adenosyl-L-methionine-dependent methyltransferases"/>
    <property type="match status" value="1"/>
</dbReference>
<evidence type="ECO:0000259" key="4">
    <source>
        <dbReference type="Pfam" id="PF01555"/>
    </source>
</evidence>
<dbReference type="InterPro" id="IPR029063">
    <property type="entry name" value="SAM-dependent_MTases_sf"/>
</dbReference>
<dbReference type="PRINTS" id="PR00508">
    <property type="entry name" value="S21N4MTFRASE"/>
</dbReference>
<feature type="domain" description="DNA methylase N-4/N-6" evidence="4">
    <location>
        <begin position="143"/>
        <end position="212"/>
    </location>
</feature>
<dbReference type="GO" id="GO:0032259">
    <property type="term" value="P:methylation"/>
    <property type="evidence" value="ECO:0007669"/>
    <property type="project" value="UniProtKB-KW"/>
</dbReference>
<comment type="similarity">
    <text evidence="1">Belongs to the N(4)/N(6)-methyltransferase family.</text>
</comment>
<evidence type="ECO:0000313" key="5">
    <source>
        <dbReference type="EMBL" id="QJA54118.1"/>
    </source>
</evidence>
<evidence type="ECO:0000256" key="3">
    <source>
        <dbReference type="ARBA" id="ARBA00022679"/>
    </source>
</evidence>
<keyword evidence="2 5" id="KW-0489">Methyltransferase</keyword>
<protein>
    <submittedName>
        <fullName evidence="5">Putative methyltransferase</fullName>
    </submittedName>
</protein>
<evidence type="ECO:0000313" key="6">
    <source>
        <dbReference type="EMBL" id="QJI03287.1"/>
    </source>
</evidence>
<dbReference type="InterPro" id="IPR002052">
    <property type="entry name" value="DNA_methylase_N6_adenine_CS"/>
</dbReference>
<dbReference type="Pfam" id="PF01555">
    <property type="entry name" value="N6_N4_Mtase"/>
    <property type="match status" value="1"/>
</dbReference>
<dbReference type="AlphaFoldDB" id="A0A6H2A2X2"/>
<dbReference type="InterPro" id="IPR002941">
    <property type="entry name" value="DNA_methylase_N4/N6"/>
</dbReference>
<evidence type="ECO:0000256" key="2">
    <source>
        <dbReference type="ARBA" id="ARBA00022603"/>
    </source>
</evidence>
<proteinExistence type="inferred from homology"/>
<gene>
    <name evidence="5" type="ORF">TM448A04392_0011</name>
    <name evidence="6" type="ORF">TM448B04416_0003</name>
</gene>
<keyword evidence="3 5" id="KW-0808">Transferase</keyword>
<organism evidence="5">
    <name type="scientific">viral metagenome</name>
    <dbReference type="NCBI Taxonomy" id="1070528"/>
    <lineage>
        <taxon>unclassified sequences</taxon>
        <taxon>metagenomes</taxon>
        <taxon>organismal metagenomes</taxon>
    </lineage>
</organism>
<reference evidence="5" key="1">
    <citation type="submission" date="2020-03" db="EMBL/GenBank/DDBJ databases">
        <title>The deep terrestrial virosphere.</title>
        <authorList>
            <person name="Holmfeldt K."/>
            <person name="Nilsson E."/>
            <person name="Simone D."/>
            <person name="Lopez-Fernandez M."/>
            <person name="Wu X."/>
            <person name="de Brujin I."/>
            <person name="Lundin D."/>
            <person name="Andersson A."/>
            <person name="Bertilsson S."/>
            <person name="Dopson M."/>
        </authorList>
    </citation>
    <scope>NUCLEOTIDE SEQUENCE</scope>
    <source>
        <strain evidence="5">TM448A04392</strain>
        <strain evidence="6">TM448B04416</strain>
    </source>
</reference>
<accession>A0A6H2A2X2</accession>
<dbReference type="PROSITE" id="PS00092">
    <property type="entry name" value="N6_MTASE"/>
    <property type="match status" value="1"/>
</dbReference>
<dbReference type="Gene3D" id="3.40.50.150">
    <property type="entry name" value="Vaccinia Virus protein VP39"/>
    <property type="match status" value="1"/>
</dbReference>
<dbReference type="GO" id="GO:0008170">
    <property type="term" value="F:N-methyltransferase activity"/>
    <property type="evidence" value="ECO:0007669"/>
    <property type="project" value="InterPro"/>
</dbReference>
<dbReference type="EMBL" id="MT145075">
    <property type="protein sequence ID" value="QJI03287.1"/>
    <property type="molecule type" value="Genomic_DNA"/>
</dbReference>
<dbReference type="InterPro" id="IPR001091">
    <property type="entry name" value="RM_Methyltransferase"/>
</dbReference>
<name>A0A6H2A2X2_9ZZZZ</name>